<protein>
    <submittedName>
        <fullName evidence="1">Uncharacterized protein</fullName>
    </submittedName>
</protein>
<dbReference type="PANTHER" id="PTHR33450">
    <property type="entry name" value="EMB|CAB67623.1-RELATED"/>
    <property type="match status" value="1"/>
</dbReference>
<keyword evidence="2" id="KW-1185">Reference proteome</keyword>
<dbReference type="Pfam" id="PF05553">
    <property type="entry name" value="DUF761"/>
    <property type="match status" value="1"/>
</dbReference>
<evidence type="ECO:0000313" key="2">
    <source>
        <dbReference type="Proteomes" id="UP000653305"/>
    </source>
</evidence>
<dbReference type="InterPro" id="IPR008480">
    <property type="entry name" value="DUF761_pln"/>
</dbReference>
<name>A0A830CSE0_9LAMI</name>
<dbReference type="EMBL" id="BMAC01000658">
    <property type="protein sequence ID" value="GFQ01133.1"/>
    <property type="molecule type" value="Genomic_DNA"/>
</dbReference>
<dbReference type="Proteomes" id="UP000653305">
    <property type="component" value="Unassembled WGS sequence"/>
</dbReference>
<sequence>MLKKVYLAIKAKMKAIETRLIIHSLLLQDNKLIRHLGRYLDLPNNTTVEDDDHYQSPNSVATTPDDKKMEIDVEDEECSDLRHTAFEDEDHYSVSVIEMVKNAKEGQGKEFRLEDDIDQVADLFIRRFHHQIQLQKHHSQPLV</sequence>
<dbReference type="PANTHER" id="PTHR33450:SF12">
    <property type="entry name" value="COTTON FIBER PROTEIN"/>
    <property type="match status" value="1"/>
</dbReference>
<dbReference type="AlphaFoldDB" id="A0A830CSE0"/>
<proteinExistence type="predicted"/>
<accession>A0A830CSE0</accession>
<organism evidence="1 2">
    <name type="scientific">Phtheirospermum japonicum</name>
    <dbReference type="NCBI Taxonomy" id="374723"/>
    <lineage>
        <taxon>Eukaryota</taxon>
        <taxon>Viridiplantae</taxon>
        <taxon>Streptophyta</taxon>
        <taxon>Embryophyta</taxon>
        <taxon>Tracheophyta</taxon>
        <taxon>Spermatophyta</taxon>
        <taxon>Magnoliopsida</taxon>
        <taxon>eudicotyledons</taxon>
        <taxon>Gunneridae</taxon>
        <taxon>Pentapetalae</taxon>
        <taxon>asterids</taxon>
        <taxon>lamiids</taxon>
        <taxon>Lamiales</taxon>
        <taxon>Orobanchaceae</taxon>
        <taxon>Orobanchaceae incertae sedis</taxon>
        <taxon>Phtheirospermum</taxon>
    </lineage>
</organism>
<evidence type="ECO:0000313" key="1">
    <source>
        <dbReference type="EMBL" id="GFQ01133.1"/>
    </source>
</evidence>
<comment type="caution">
    <text evidence="1">The sequence shown here is derived from an EMBL/GenBank/DDBJ whole genome shotgun (WGS) entry which is preliminary data.</text>
</comment>
<reference evidence="1" key="1">
    <citation type="submission" date="2020-07" db="EMBL/GenBank/DDBJ databases">
        <title>Ethylene signaling mediates host invasion by parasitic plants.</title>
        <authorList>
            <person name="Yoshida S."/>
        </authorList>
    </citation>
    <scope>NUCLEOTIDE SEQUENCE</scope>
    <source>
        <strain evidence="1">Okayama</strain>
    </source>
</reference>
<gene>
    <name evidence="1" type="ORF">PHJA_002257200</name>
</gene>
<dbReference type="OrthoDB" id="684076at2759"/>